<proteinExistence type="predicted"/>
<evidence type="ECO:0000313" key="5">
    <source>
        <dbReference type="Proteomes" id="UP000824596"/>
    </source>
</evidence>
<dbReference type="GO" id="GO:0000151">
    <property type="term" value="C:ubiquitin ligase complex"/>
    <property type="evidence" value="ECO:0007669"/>
    <property type="project" value="TreeGrafter"/>
</dbReference>
<feature type="repeat" description="ANK" evidence="3">
    <location>
        <begin position="64"/>
        <end position="96"/>
    </location>
</feature>
<evidence type="ECO:0000256" key="2">
    <source>
        <dbReference type="ARBA" id="ARBA00023043"/>
    </source>
</evidence>
<dbReference type="SMART" id="SM00248">
    <property type="entry name" value="ANK"/>
    <property type="match status" value="1"/>
</dbReference>
<evidence type="ECO:0000256" key="3">
    <source>
        <dbReference type="PROSITE-ProRule" id="PRU00023"/>
    </source>
</evidence>
<keyword evidence="2 3" id="KW-0040">ANK repeat</keyword>
<dbReference type="GeneID" id="68360993"/>
<keyword evidence="1" id="KW-0677">Repeat</keyword>
<dbReference type="GO" id="GO:0006511">
    <property type="term" value="P:ubiquitin-dependent protein catabolic process"/>
    <property type="evidence" value="ECO:0007669"/>
    <property type="project" value="TreeGrafter"/>
</dbReference>
<dbReference type="PANTHER" id="PTHR24173:SF85">
    <property type="entry name" value="PROTEIN FEM-1 HOMOLOG CG6966"/>
    <property type="match status" value="1"/>
</dbReference>
<gene>
    <name evidence="4" type="ORF">HRG_11865</name>
</gene>
<dbReference type="Pfam" id="PF12796">
    <property type="entry name" value="Ank_2"/>
    <property type="match status" value="1"/>
</dbReference>
<dbReference type="InterPro" id="IPR002110">
    <property type="entry name" value="Ankyrin_rpt"/>
</dbReference>
<dbReference type="AlphaFoldDB" id="A0A9P8SD84"/>
<dbReference type="Gene3D" id="1.25.40.20">
    <property type="entry name" value="Ankyrin repeat-containing domain"/>
    <property type="match status" value="1"/>
</dbReference>
<organism evidence="4 5">
    <name type="scientific">Hirsutella rhossiliensis</name>
    <dbReference type="NCBI Taxonomy" id="111463"/>
    <lineage>
        <taxon>Eukaryota</taxon>
        <taxon>Fungi</taxon>
        <taxon>Dikarya</taxon>
        <taxon>Ascomycota</taxon>
        <taxon>Pezizomycotina</taxon>
        <taxon>Sordariomycetes</taxon>
        <taxon>Hypocreomycetidae</taxon>
        <taxon>Hypocreales</taxon>
        <taxon>Ophiocordycipitaceae</taxon>
        <taxon>Hirsutella</taxon>
    </lineage>
</organism>
<dbReference type="EMBL" id="JAIZPD010000024">
    <property type="protein sequence ID" value="KAH0957065.1"/>
    <property type="molecule type" value="Genomic_DNA"/>
</dbReference>
<dbReference type="PANTHER" id="PTHR24173">
    <property type="entry name" value="ANKYRIN REPEAT CONTAINING"/>
    <property type="match status" value="1"/>
</dbReference>
<name>A0A9P8SD84_9HYPO</name>
<dbReference type="PROSITE" id="PS50088">
    <property type="entry name" value="ANK_REPEAT"/>
    <property type="match status" value="1"/>
</dbReference>
<dbReference type="SUPFAM" id="SSF48403">
    <property type="entry name" value="Ankyrin repeat"/>
    <property type="match status" value="1"/>
</dbReference>
<keyword evidence="5" id="KW-1185">Reference proteome</keyword>
<evidence type="ECO:0000313" key="4">
    <source>
        <dbReference type="EMBL" id="KAH0957065.1"/>
    </source>
</evidence>
<dbReference type="RefSeq" id="XP_044714579.1">
    <property type="nucleotide sequence ID" value="XM_044870335.1"/>
</dbReference>
<dbReference type="InterPro" id="IPR036770">
    <property type="entry name" value="Ankyrin_rpt-contain_sf"/>
</dbReference>
<dbReference type="Proteomes" id="UP000824596">
    <property type="component" value="Unassembled WGS sequence"/>
</dbReference>
<protein>
    <submittedName>
        <fullName evidence="4">Ankyrin repeats (3 copies) domain-containing protein</fullName>
    </submittedName>
</protein>
<dbReference type="OrthoDB" id="341259at2759"/>
<evidence type="ECO:0000256" key="1">
    <source>
        <dbReference type="ARBA" id="ARBA00022737"/>
    </source>
</evidence>
<sequence length="113" mass="12449">MRDRDRDNIPEIFGNVPYVRKYLGTHSDAKIFLHGVDSWDGLLSEASDDEDEKTSLREAAVEISGTTALHMAACEQYPKTVDLLLSKGADANAADINGRTPLMEAALWGRLQT</sequence>
<comment type="caution">
    <text evidence="4">The sequence shown here is derived from an EMBL/GenBank/DDBJ whole genome shotgun (WGS) entry which is preliminary data.</text>
</comment>
<dbReference type="PROSITE" id="PS50297">
    <property type="entry name" value="ANK_REP_REGION"/>
    <property type="match status" value="1"/>
</dbReference>
<reference evidence="4" key="1">
    <citation type="submission" date="2021-09" db="EMBL/GenBank/DDBJ databases">
        <title>A high-quality genome of the endoparasitic fungus Hirsutella rhossiliensis with a comparison of Hirsutella genomes reveals transposable elements contributing to genome size variation.</title>
        <authorList>
            <person name="Lin R."/>
            <person name="Jiao Y."/>
            <person name="Sun X."/>
            <person name="Ling J."/>
            <person name="Xie B."/>
            <person name="Cheng X."/>
        </authorList>
    </citation>
    <scope>NUCLEOTIDE SEQUENCE</scope>
    <source>
        <strain evidence="4">HR02</strain>
    </source>
</reference>
<accession>A0A9P8SD84</accession>